<dbReference type="InterPro" id="IPR050174">
    <property type="entry name" value="Protocadherin/Cadherin-CA"/>
</dbReference>
<feature type="domain" description="Cadherin" evidence="14">
    <location>
        <begin position="1612"/>
        <end position="1685"/>
    </location>
</feature>
<dbReference type="Gene3D" id="2.60.40.10">
    <property type="entry name" value="Immunoglobulins"/>
    <property type="match status" value="1"/>
</dbReference>
<keyword evidence="17" id="KW-1185">Reference proteome</keyword>
<dbReference type="PRINTS" id="PR00205">
    <property type="entry name" value="CADHERIN"/>
</dbReference>
<dbReference type="InterPro" id="IPR036179">
    <property type="entry name" value="Ig-like_dom_sf"/>
</dbReference>
<evidence type="ECO:0000256" key="10">
    <source>
        <dbReference type="ARBA" id="ARBA00023157"/>
    </source>
</evidence>
<keyword evidence="2" id="KW-0245">EGF-like domain</keyword>
<evidence type="ECO:0000259" key="14">
    <source>
        <dbReference type="PROSITE" id="PS50268"/>
    </source>
</evidence>
<evidence type="ECO:0000313" key="17">
    <source>
        <dbReference type="Proteomes" id="UP001249851"/>
    </source>
</evidence>
<feature type="domain" description="Cadherin" evidence="14">
    <location>
        <begin position="1685"/>
        <end position="1786"/>
    </location>
</feature>
<evidence type="ECO:0000256" key="1">
    <source>
        <dbReference type="ARBA" id="ARBA00004167"/>
    </source>
</evidence>
<keyword evidence="3 13" id="KW-0812">Transmembrane</keyword>
<evidence type="ECO:0000256" key="7">
    <source>
        <dbReference type="ARBA" id="ARBA00022889"/>
    </source>
</evidence>
<evidence type="ECO:0000256" key="5">
    <source>
        <dbReference type="ARBA" id="ARBA00022737"/>
    </source>
</evidence>
<dbReference type="Proteomes" id="UP001249851">
    <property type="component" value="Unassembled WGS sequence"/>
</dbReference>
<dbReference type="SMART" id="SM00112">
    <property type="entry name" value="CA"/>
    <property type="match status" value="4"/>
</dbReference>
<keyword evidence="11" id="KW-0325">Glycoprotein</keyword>
<comment type="subcellular location">
    <subcellularLocation>
        <location evidence="1">Membrane</location>
        <topology evidence="1">Single-pass membrane protein</topology>
    </subcellularLocation>
</comment>
<dbReference type="PROSITE" id="PS50268">
    <property type="entry name" value="CADHERIN_2"/>
    <property type="match status" value="4"/>
</dbReference>
<keyword evidence="16" id="KW-0675">Receptor</keyword>
<keyword evidence="4" id="KW-0732">Signal</keyword>
<dbReference type="InterPro" id="IPR003599">
    <property type="entry name" value="Ig_sub"/>
</dbReference>
<dbReference type="EMBL" id="JARQWQ010000157">
    <property type="protein sequence ID" value="KAK2548068.1"/>
    <property type="molecule type" value="Genomic_DNA"/>
</dbReference>
<reference evidence="16" key="2">
    <citation type="journal article" date="2023" name="Science">
        <title>Genomic signatures of disease resistance in endangered staghorn corals.</title>
        <authorList>
            <person name="Vollmer S.V."/>
            <person name="Selwyn J.D."/>
            <person name="Despard B.A."/>
            <person name="Roesel C.L."/>
        </authorList>
    </citation>
    <scope>NUCLEOTIDE SEQUENCE</scope>
    <source>
        <strain evidence="16">K2</strain>
    </source>
</reference>
<evidence type="ECO:0000256" key="3">
    <source>
        <dbReference type="ARBA" id="ARBA00022692"/>
    </source>
</evidence>
<dbReference type="InterPro" id="IPR020894">
    <property type="entry name" value="Cadherin_CS"/>
</dbReference>
<protein>
    <submittedName>
        <fullName evidence="16">Cadherin EGF LAG seven-pass G-type receptor 2</fullName>
    </submittedName>
</protein>
<organism evidence="16 17">
    <name type="scientific">Acropora cervicornis</name>
    <name type="common">Staghorn coral</name>
    <dbReference type="NCBI Taxonomy" id="6130"/>
    <lineage>
        <taxon>Eukaryota</taxon>
        <taxon>Metazoa</taxon>
        <taxon>Cnidaria</taxon>
        <taxon>Anthozoa</taxon>
        <taxon>Hexacorallia</taxon>
        <taxon>Scleractinia</taxon>
        <taxon>Astrocoeniina</taxon>
        <taxon>Acroporidae</taxon>
        <taxon>Acropora</taxon>
    </lineage>
</organism>
<evidence type="ECO:0000256" key="11">
    <source>
        <dbReference type="ARBA" id="ARBA00023180"/>
    </source>
</evidence>
<keyword evidence="9 13" id="KW-0472">Membrane</keyword>
<feature type="domain" description="Cadherin" evidence="14">
    <location>
        <begin position="1787"/>
        <end position="1899"/>
    </location>
</feature>
<dbReference type="PANTHER" id="PTHR24028:SF328">
    <property type="entry name" value="CADHERIN-3"/>
    <property type="match status" value="1"/>
</dbReference>
<dbReference type="PROSITE" id="PS00232">
    <property type="entry name" value="CADHERIN_1"/>
    <property type="match status" value="2"/>
</dbReference>
<dbReference type="InterPro" id="IPR002126">
    <property type="entry name" value="Cadherin-like_dom"/>
</dbReference>
<dbReference type="InterPro" id="IPR015919">
    <property type="entry name" value="Cadherin-like_sf"/>
</dbReference>
<name>A0AAD9PSG0_ACRCE</name>
<dbReference type="GO" id="GO:0005886">
    <property type="term" value="C:plasma membrane"/>
    <property type="evidence" value="ECO:0007669"/>
    <property type="project" value="InterPro"/>
</dbReference>
<dbReference type="SUPFAM" id="SSF49313">
    <property type="entry name" value="Cadherin-like"/>
    <property type="match status" value="6"/>
</dbReference>
<dbReference type="InterPro" id="IPR013783">
    <property type="entry name" value="Ig-like_fold"/>
</dbReference>
<evidence type="ECO:0000256" key="4">
    <source>
        <dbReference type="ARBA" id="ARBA00022729"/>
    </source>
</evidence>
<evidence type="ECO:0000313" key="16">
    <source>
        <dbReference type="EMBL" id="KAK2548068.1"/>
    </source>
</evidence>
<dbReference type="SMART" id="SM00409">
    <property type="entry name" value="IG"/>
    <property type="match status" value="1"/>
</dbReference>
<evidence type="ECO:0000256" key="6">
    <source>
        <dbReference type="ARBA" id="ARBA00022837"/>
    </source>
</evidence>
<keyword evidence="8 13" id="KW-1133">Transmembrane helix</keyword>
<feature type="domain" description="Ig-like" evidence="15">
    <location>
        <begin position="1321"/>
        <end position="1383"/>
    </location>
</feature>
<feature type="domain" description="Cadherin" evidence="14">
    <location>
        <begin position="1495"/>
        <end position="1596"/>
    </location>
</feature>
<evidence type="ECO:0000256" key="12">
    <source>
        <dbReference type="PROSITE-ProRule" id="PRU00043"/>
    </source>
</evidence>
<keyword evidence="10" id="KW-1015">Disulfide bond</keyword>
<dbReference type="SUPFAM" id="SSF48726">
    <property type="entry name" value="Immunoglobulin"/>
    <property type="match status" value="1"/>
</dbReference>
<dbReference type="FunFam" id="2.60.40.60:FF:000020">
    <property type="entry name" value="Dachsous cadherin-related 1b"/>
    <property type="match status" value="2"/>
</dbReference>
<dbReference type="Gene3D" id="2.60.40.60">
    <property type="entry name" value="Cadherins"/>
    <property type="match status" value="6"/>
</dbReference>
<evidence type="ECO:0000256" key="9">
    <source>
        <dbReference type="ARBA" id="ARBA00023136"/>
    </source>
</evidence>
<dbReference type="Pfam" id="PF00028">
    <property type="entry name" value="Cadherin"/>
    <property type="match status" value="3"/>
</dbReference>
<dbReference type="CDD" id="cd00096">
    <property type="entry name" value="Ig"/>
    <property type="match status" value="1"/>
</dbReference>
<keyword evidence="7" id="KW-0130">Cell adhesion</keyword>
<dbReference type="CDD" id="cd11304">
    <property type="entry name" value="Cadherin_repeat"/>
    <property type="match status" value="4"/>
</dbReference>
<evidence type="ECO:0000256" key="2">
    <source>
        <dbReference type="ARBA" id="ARBA00022536"/>
    </source>
</evidence>
<feature type="transmembrane region" description="Helical" evidence="13">
    <location>
        <begin position="2009"/>
        <end position="2030"/>
    </location>
</feature>
<keyword evidence="5" id="KW-0677">Repeat</keyword>
<evidence type="ECO:0000259" key="15">
    <source>
        <dbReference type="PROSITE" id="PS50835"/>
    </source>
</evidence>
<sequence>MLFRVPNKNSTMFQQVASHLYFLLCLLFGFGKGYLEVGVSSYLQEDVDHMSDTGMTLVKVWSVSSRHGMFLSTGAGAKDFSGKFQIPKSGIYFVAFNLMITNASDGYLIASLVINGDFEETNGIKGMFGNTSSDGSLSLSGFLRLYQNDFLALYLSGSGGTLLRDSTFSVLYMSSIGSVPGFNSLLSRDQFIKTQAKTRIENWRASGSKGLFVMRSGTSPSVGMFCAIIEGIHKFTSNINIQSNGNPTRCALSFALNSNVTLLRKLSSGGWKYSTGVSGVYYLYRGDCVELQIELISGGYLFLKSGSSFSGLFLGVISDVDTQFSVTLPRGNIPVGWNRMENSTMISSIRNFKSENANSTLSNNVFTCSSEGLFLITALVNVNCTFSLQKNSFRLLVSVGSYVRDSNSGQLIAWTKSSGAHSLIVSGVVELGKGVTVSAYIYCGDCDGVIIDGLFSVVMILPDWPGFSASLNDIVNLQSSEWTKLTRWKTSAVPGSFSFDNAFSPSDGVYRTREDGTYFLSCNAIFNGQGKGSLSLIIAIDDILDEGNGLSSHNENPNGDVTLNVAGSIKLKKNQSVSVFVATTKPGSWKISSDTGFSVALVGSECLYVPGLFAVKSDEGPSPGSSNGEIGGWRTIYAQFESVLKGNGVQWNSTSGRFEADEDGFYLVAANVLIRHSGSSKVTLNVLLNDGQSQQIALTNFHPPDSRGGQYVNTLTIAGITRLNAEQSISISITGGPSLKVLPNSSFSVVLVSRWKSDYAAGFVSRTYDRTGNGVVYYWSTTVSKNLLKKRDDPVDITDSGLYFLQSVVAVSVFDVKTVYSSLKIDGKFVSRGLTSLMRAPATGTPFALSAFGALYLRKGQKVDLFTENVKPGKLFRNLPGSWFSMARLLAPAQQPGLFQTLKHVQRNSLHRGEPVISYTSTAGDQLAYVQGEVFNPNTTSQGYGDFTPTLTGTYLVSLMFTISGKVPRNFTACIGPRRCAECYVQVSGALSQYHNTFGFVGLVDLTVHELISVCFESNHTFFTLMSAKRSIHYLSERNVNKTFQLQHRSVVFPSSGWHELIEWKTNSGQLLQRVHVVVGGLYVLCANLEMKAAVPGLVGVKFEATGLSNLKLISALASVRADSTEWLSVSVVSRLNASEVITVSQYTSSSLLNIGDNATFFATLLTNKNDNACLLLRSLKSVYDAGKWWQGIEQWEALDQLCLSPNSDASKGRFVADIAGVYFVSAVVSVRTTSIVHEGSLVELLLSVNGDTTNGNGLRAAKQVPNAGYFIVLSVSATVHLEPWQTLYLMIRGTGAGSFEVVNGSTFGLISHPPPSTSLGDDLELSVSWTCEAVANGPVMYKWLRDKKTVTSSQDLTLLNVREADSGRYVCMAEYDTIKVFSHFAELDVFETNPQFESKEVTSPENSNISLQLAVLALDKQRGPANVSVLIIKGNKNGAFALSRSISKGNISLRNQIPLDYEATRLYSLTLLATNLDTNKTSTANMSMITHRYSPAEMNTSVKENVVSGTTIFQVKAVDADFGNNSIVTYHLLPGEYSGKFSIGVSSGNVTLNGELDYENTSEVILRIQATDGKFLSNTTLFINVEDVNDNYPYFSESSFSAVVPENIPNRLRSANDTDALLKETFSLNSTNGAITTLKIIKLNASQEEFIFQVNVSDNGIPKKSVSANVTITVIDINDNPPLFISRNNTSVREDVANGTIIFQVKAVDADFGNNSMITYHLLPGEYSEKFSIGASSGNITLAGELDYENTIEVILRIQATDGKFLSNTTLFINVEDANDNSPYFSENSYSAVVPESISIGYVVVRVAAQDRDSGSNGKLTYSLVQGASDTDTPLTETFSINSTNGAITTLKKIKLNNTAQVTYKFVVQVTDHGNPSLKSNANIFITVKDINDSPPEFKQCKNFTVRTPDKAKSTILRVSATDADYGSNANITYCYAILKTEFCRNKFENDDQIPNLETIQWDSHYIVNITATDGIHTVFCVLDLHVEKKHEEIGTEAQTDELPGGTIALIVIGIFLFIILVSLLIWYLRMHRRPRRYILHHPEAQEMYKEESKGPESKGNKTTNL</sequence>
<evidence type="ECO:0000256" key="8">
    <source>
        <dbReference type="ARBA" id="ARBA00022989"/>
    </source>
</evidence>
<dbReference type="SUPFAM" id="SSF49842">
    <property type="entry name" value="TNF-like"/>
    <property type="match status" value="1"/>
</dbReference>
<accession>A0AAD9PSG0</accession>
<dbReference type="Gene3D" id="2.60.120.40">
    <property type="match status" value="4"/>
</dbReference>
<keyword evidence="6 12" id="KW-0106">Calcium</keyword>
<evidence type="ECO:0000256" key="13">
    <source>
        <dbReference type="SAM" id="Phobius"/>
    </source>
</evidence>
<reference evidence="16" key="1">
    <citation type="journal article" date="2023" name="G3 (Bethesda)">
        <title>Whole genome assembly and annotation of the endangered Caribbean coral Acropora cervicornis.</title>
        <authorList>
            <person name="Selwyn J.D."/>
            <person name="Vollmer S.V."/>
        </authorList>
    </citation>
    <scope>NUCLEOTIDE SEQUENCE</scope>
    <source>
        <strain evidence="16">K2</strain>
    </source>
</reference>
<dbReference type="PANTHER" id="PTHR24028">
    <property type="entry name" value="CADHERIN-87A"/>
    <property type="match status" value="1"/>
</dbReference>
<comment type="caution">
    <text evidence="16">The sequence shown here is derived from an EMBL/GenBank/DDBJ whole genome shotgun (WGS) entry which is preliminary data.</text>
</comment>
<gene>
    <name evidence="16" type="ORF">P5673_031838</name>
</gene>
<dbReference type="GO" id="GO:0007156">
    <property type="term" value="P:homophilic cell adhesion via plasma membrane adhesion molecules"/>
    <property type="evidence" value="ECO:0007669"/>
    <property type="project" value="InterPro"/>
</dbReference>
<proteinExistence type="predicted"/>
<dbReference type="InterPro" id="IPR008983">
    <property type="entry name" value="Tumour_necrosis_fac-like_dom"/>
</dbReference>
<dbReference type="FunFam" id="2.60.40.60:FF:000024">
    <property type="entry name" value="FAT atypical cadherin 3"/>
    <property type="match status" value="1"/>
</dbReference>
<dbReference type="InterPro" id="IPR007110">
    <property type="entry name" value="Ig-like_dom"/>
</dbReference>
<dbReference type="PROSITE" id="PS50835">
    <property type="entry name" value="IG_LIKE"/>
    <property type="match status" value="1"/>
</dbReference>
<dbReference type="GO" id="GO:0005509">
    <property type="term" value="F:calcium ion binding"/>
    <property type="evidence" value="ECO:0007669"/>
    <property type="project" value="UniProtKB-UniRule"/>
</dbReference>